<dbReference type="InterPro" id="IPR001834">
    <property type="entry name" value="CBR-like"/>
</dbReference>
<dbReference type="InterPro" id="IPR017938">
    <property type="entry name" value="Riboflavin_synthase-like_b-brl"/>
</dbReference>
<dbReference type="InterPro" id="IPR001433">
    <property type="entry name" value="OxRdtase_FAD/NAD-bd"/>
</dbReference>
<feature type="binding site" evidence="9">
    <location>
        <position position="158"/>
    </location>
    <ligand>
        <name>FAD</name>
        <dbReference type="ChEBI" id="CHEBI:57692"/>
    </ligand>
</feature>
<evidence type="ECO:0000259" key="11">
    <source>
        <dbReference type="PROSITE" id="PS51384"/>
    </source>
</evidence>
<dbReference type="Pfam" id="PF00175">
    <property type="entry name" value="NAD_binding_1"/>
    <property type="match status" value="1"/>
</dbReference>
<dbReference type="Pfam" id="PF00970">
    <property type="entry name" value="FAD_binding_6"/>
    <property type="match status" value="1"/>
</dbReference>
<dbReference type="InterPro" id="IPR017927">
    <property type="entry name" value="FAD-bd_FR_type"/>
</dbReference>
<dbReference type="PANTHER" id="PTHR19370:SF101">
    <property type="entry name" value="NADH-CYTOCHROME B5 REDUCTASE"/>
    <property type="match status" value="1"/>
</dbReference>
<dbReference type="EC" id="1.6.2.2" evidence="10"/>
<dbReference type="PRINTS" id="PR00406">
    <property type="entry name" value="CYTB5RDTASE"/>
</dbReference>
<dbReference type="InterPro" id="IPR001709">
    <property type="entry name" value="Flavoprot_Pyr_Nucl_cyt_Rdtase"/>
</dbReference>
<keyword evidence="7 10" id="KW-0520">NAD</keyword>
<dbReference type="GO" id="GO:0006696">
    <property type="term" value="P:ergosterol biosynthetic process"/>
    <property type="evidence" value="ECO:0007669"/>
    <property type="project" value="TreeGrafter"/>
</dbReference>
<feature type="binding site" evidence="9">
    <location>
        <position position="92"/>
    </location>
    <ligand>
        <name>FAD</name>
        <dbReference type="ChEBI" id="CHEBI:57692"/>
    </ligand>
</feature>
<dbReference type="PANTHER" id="PTHR19370">
    <property type="entry name" value="NADH-CYTOCHROME B5 REDUCTASE"/>
    <property type="match status" value="1"/>
</dbReference>
<evidence type="ECO:0000256" key="7">
    <source>
        <dbReference type="ARBA" id="ARBA00023027"/>
    </source>
</evidence>
<evidence type="ECO:0000256" key="10">
    <source>
        <dbReference type="RuleBase" id="RU361226"/>
    </source>
</evidence>
<comment type="subcellular location">
    <subcellularLocation>
        <location evidence="2">Mitochondrion outer membrane</location>
        <topology evidence="2">Single-pass membrane protein</topology>
    </subcellularLocation>
</comment>
<dbReference type="CDD" id="cd06183">
    <property type="entry name" value="cyt_b5_reduct_like"/>
    <property type="match status" value="1"/>
</dbReference>
<dbReference type="FunFam" id="3.40.50.80:FF:000009">
    <property type="entry name" value="NADH-cytochrome b5 reductase"/>
    <property type="match status" value="1"/>
</dbReference>
<dbReference type="InterPro" id="IPR039261">
    <property type="entry name" value="FNR_nucleotide-bd"/>
</dbReference>
<keyword evidence="8" id="KW-0472">Membrane</keyword>
<dbReference type="PRINTS" id="PR00371">
    <property type="entry name" value="FPNCR"/>
</dbReference>
<evidence type="ECO:0000256" key="4">
    <source>
        <dbReference type="ARBA" id="ARBA00022630"/>
    </source>
</evidence>
<dbReference type="SUPFAM" id="SSF52343">
    <property type="entry name" value="Ferredoxin reductase-like, C-terminal NADP-linked domain"/>
    <property type="match status" value="1"/>
</dbReference>
<protein>
    <recommendedName>
        <fullName evidence="10">NADH-cytochrome b5 reductase</fullName>
        <ecNumber evidence="10">1.6.2.2</ecNumber>
    </recommendedName>
</protein>
<feature type="binding site" evidence="9">
    <location>
        <position position="116"/>
    </location>
    <ligand>
        <name>FAD</name>
        <dbReference type="ChEBI" id="CHEBI:57692"/>
    </ligand>
</feature>
<dbReference type="GO" id="GO:0005741">
    <property type="term" value="C:mitochondrial outer membrane"/>
    <property type="evidence" value="ECO:0007669"/>
    <property type="project" value="UniProtKB-SubCell"/>
</dbReference>
<feature type="binding site" evidence="9">
    <location>
        <position position="118"/>
    </location>
    <ligand>
        <name>FAD</name>
        <dbReference type="ChEBI" id="CHEBI:57692"/>
    </ligand>
</feature>
<comment type="cofactor">
    <cofactor evidence="1 9 10">
        <name>FAD</name>
        <dbReference type="ChEBI" id="CHEBI:57692"/>
    </cofactor>
</comment>
<feature type="binding site" evidence="9">
    <location>
        <position position="91"/>
    </location>
    <ligand>
        <name>FAD</name>
        <dbReference type="ChEBI" id="CHEBI:57692"/>
    </ligand>
</feature>
<dbReference type="AlphaFoldDB" id="A0AA40CMI5"/>
<comment type="caution">
    <text evidence="12">The sequence shown here is derived from an EMBL/GenBank/DDBJ whole genome shotgun (WGS) entry which is preliminary data.</text>
</comment>
<evidence type="ECO:0000313" key="12">
    <source>
        <dbReference type="EMBL" id="KAK0643897.1"/>
    </source>
</evidence>
<evidence type="ECO:0000256" key="1">
    <source>
        <dbReference type="ARBA" id="ARBA00001974"/>
    </source>
</evidence>
<evidence type="ECO:0000256" key="5">
    <source>
        <dbReference type="ARBA" id="ARBA00022827"/>
    </source>
</evidence>
<organism evidence="12 13">
    <name type="scientific">Cercophora newfieldiana</name>
    <dbReference type="NCBI Taxonomy" id="92897"/>
    <lineage>
        <taxon>Eukaryota</taxon>
        <taxon>Fungi</taxon>
        <taxon>Dikarya</taxon>
        <taxon>Ascomycota</taxon>
        <taxon>Pezizomycotina</taxon>
        <taxon>Sordariomycetes</taxon>
        <taxon>Sordariomycetidae</taxon>
        <taxon>Sordariales</taxon>
        <taxon>Lasiosphaeriaceae</taxon>
        <taxon>Cercophora</taxon>
    </lineage>
</organism>
<comment type="similarity">
    <text evidence="3 10">Belongs to the flavoprotein pyridine nucleotide cytochrome reductase family.</text>
</comment>
<feature type="domain" description="FAD-binding FR-type" evidence="11">
    <location>
        <begin position="37"/>
        <end position="143"/>
    </location>
</feature>
<name>A0AA40CMI5_9PEZI</name>
<proteinExistence type="inferred from homology"/>
<sequence length="284" mass="30597">MSFQIIGAGLAGAVAFAYYKVAYASEGPQGKPIFSSFGPKSLKVHSTELINHNTKKIRFELPDKSQTSGLGLCSSLLTISFPGGGVLPCPRPYTPTNDLDEKGYLELMVKHYPGGKGSTALHALKPGDRLTCLPIPAFKWAPNKFSHVAMIAGGAGITPMWQLAQGILKNPDDHARISLVWGVNTDSDIFLKDQFDALEKKYPNRFKVTYVVADKDSKSPYEKGFVTAELLEKLGLRHGPPRNNGTHVLVCGPPPMDKALTGGKGGSGLLSKLGYKDTDITALR</sequence>
<evidence type="ECO:0000256" key="9">
    <source>
        <dbReference type="PIRSR" id="PIRSR601834-1"/>
    </source>
</evidence>
<keyword evidence="4 9" id="KW-0285">Flavoprotein</keyword>
<keyword evidence="6 10" id="KW-0560">Oxidoreductase</keyword>
<dbReference type="SUPFAM" id="SSF63380">
    <property type="entry name" value="Riboflavin synthase domain-like"/>
    <property type="match status" value="1"/>
</dbReference>
<evidence type="ECO:0000256" key="6">
    <source>
        <dbReference type="ARBA" id="ARBA00023002"/>
    </source>
</evidence>
<reference evidence="12" key="1">
    <citation type="submission" date="2023-06" db="EMBL/GenBank/DDBJ databases">
        <title>Genome-scale phylogeny and comparative genomics of the fungal order Sordariales.</title>
        <authorList>
            <consortium name="Lawrence Berkeley National Laboratory"/>
            <person name="Hensen N."/>
            <person name="Bonometti L."/>
            <person name="Westerberg I."/>
            <person name="Brannstrom I.O."/>
            <person name="Guillou S."/>
            <person name="Cros-Aarteil S."/>
            <person name="Calhoun S."/>
            <person name="Haridas S."/>
            <person name="Kuo A."/>
            <person name="Mondo S."/>
            <person name="Pangilinan J."/>
            <person name="Riley R."/>
            <person name="Labutti K."/>
            <person name="Andreopoulos B."/>
            <person name="Lipzen A."/>
            <person name="Chen C."/>
            <person name="Yanf M."/>
            <person name="Daum C."/>
            <person name="Ng V."/>
            <person name="Clum A."/>
            <person name="Steindorff A."/>
            <person name="Ohm R."/>
            <person name="Martin F."/>
            <person name="Silar P."/>
            <person name="Natvig D."/>
            <person name="Lalanne C."/>
            <person name="Gautier V."/>
            <person name="Ament-Velasquez S.L."/>
            <person name="Kruys A."/>
            <person name="Hutchinson M.I."/>
            <person name="Powell A.J."/>
            <person name="Barry K."/>
            <person name="Miller A.N."/>
            <person name="Grigoriev I.V."/>
            <person name="Debuchy R."/>
            <person name="Gladieux P."/>
            <person name="Thoren M.H."/>
            <person name="Johannesson H."/>
        </authorList>
    </citation>
    <scope>NUCLEOTIDE SEQUENCE</scope>
    <source>
        <strain evidence="12">SMH2532-1</strain>
    </source>
</reference>
<gene>
    <name evidence="12" type="ORF">B0T16DRAFT_332998</name>
</gene>
<evidence type="ECO:0000313" key="13">
    <source>
        <dbReference type="Proteomes" id="UP001174936"/>
    </source>
</evidence>
<evidence type="ECO:0000256" key="8">
    <source>
        <dbReference type="ARBA" id="ARBA00023136"/>
    </source>
</evidence>
<feature type="binding site" evidence="9">
    <location>
        <position position="110"/>
    </location>
    <ligand>
        <name>FAD</name>
        <dbReference type="ChEBI" id="CHEBI:57692"/>
    </ligand>
</feature>
<dbReference type="GO" id="GO:0090524">
    <property type="term" value="F:cytochrome-b5 reductase activity, acting on NADH"/>
    <property type="evidence" value="ECO:0007669"/>
    <property type="project" value="UniProtKB-EC"/>
</dbReference>
<comment type="catalytic activity">
    <reaction evidence="10">
        <text>2 Fe(III)-[cytochrome b5] + NADH = 2 Fe(II)-[cytochrome b5] + NAD(+) + H(+)</text>
        <dbReference type="Rhea" id="RHEA:46680"/>
        <dbReference type="Rhea" id="RHEA-COMP:10438"/>
        <dbReference type="Rhea" id="RHEA-COMP:10439"/>
        <dbReference type="ChEBI" id="CHEBI:15378"/>
        <dbReference type="ChEBI" id="CHEBI:29033"/>
        <dbReference type="ChEBI" id="CHEBI:29034"/>
        <dbReference type="ChEBI" id="CHEBI:57540"/>
        <dbReference type="ChEBI" id="CHEBI:57945"/>
        <dbReference type="EC" id="1.6.2.2"/>
    </reaction>
</comment>
<dbReference type="PROSITE" id="PS51384">
    <property type="entry name" value="FAD_FR"/>
    <property type="match status" value="1"/>
</dbReference>
<dbReference type="InterPro" id="IPR008333">
    <property type="entry name" value="Cbr1-like_FAD-bd_dom"/>
</dbReference>
<keyword evidence="5 9" id="KW-0274">FAD</keyword>
<feature type="binding site" evidence="9">
    <location>
        <position position="93"/>
    </location>
    <ligand>
        <name>FAD</name>
        <dbReference type="ChEBI" id="CHEBI:57692"/>
    </ligand>
</feature>
<accession>A0AA40CMI5</accession>
<evidence type="ECO:0000256" key="2">
    <source>
        <dbReference type="ARBA" id="ARBA00004572"/>
    </source>
</evidence>
<keyword evidence="13" id="KW-1185">Reference proteome</keyword>
<evidence type="ECO:0000256" key="3">
    <source>
        <dbReference type="ARBA" id="ARBA00006105"/>
    </source>
</evidence>
<dbReference type="Gene3D" id="2.40.30.10">
    <property type="entry name" value="Translation factors"/>
    <property type="match status" value="1"/>
</dbReference>
<dbReference type="Gene3D" id="3.40.50.80">
    <property type="entry name" value="Nucleotide-binding domain of ferredoxin-NADP reductase (FNR) module"/>
    <property type="match status" value="1"/>
</dbReference>
<dbReference type="Proteomes" id="UP001174936">
    <property type="component" value="Unassembled WGS sequence"/>
</dbReference>
<dbReference type="EMBL" id="JAULSV010000005">
    <property type="protein sequence ID" value="KAK0643897.1"/>
    <property type="molecule type" value="Genomic_DNA"/>
</dbReference>